<dbReference type="PROSITE" id="PS50881">
    <property type="entry name" value="S5_DSRBD"/>
    <property type="match status" value="1"/>
</dbReference>
<dbReference type="OrthoDB" id="309483at2759"/>
<evidence type="ECO:0000259" key="11">
    <source>
        <dbReference type="PROSITE" id="PS50881"/>
    </source>
</evidence>
<keyword evidence="4" id="KW-0496">Mitochondrion</keyword>
<feature type="region of interest" description="Disordered" evidence="10">
    <location>
        <begin position="20"/>
        <end position="41"/>
    </location>
</feature>
<dbReference type="GO" id="GO:0003735">
    <property type="term" value="F:structural constituent of ribosome"/>
    <property type="evidence" value="ECO:0007669"/>
    <property type="project" value="UniProtKB-UniRule"/>
</dbReference>
<dbReference type="FunFam" id="3.30.230.10:FF:000041">
    <property type="entry name" value="37S ribosomal protein S5"/>
    <property type="match status" value="1"/>
</dbReference>
<dbReference type="Gene3D" id="3.30.230.10">
    <property type="match status" value="1"/>
</dbReference>
<comment type="function">
    <text evidence="6">Component of the mitochondrial ribosome (mitoribosome), a dedicated translation machinery responsible for the synthesis of mitochondrial genome-encoded proteins, including at least some of the essential transmembrane subunits of the mitochondrial respiratory chain. The mitoribosomes are attached to the mitochondrial inner membrane and translation products are cotranslationally integrated into the membrane.</text>
</comment>
<dbReference type="GO" id="GO:0005763">
    <property type="term" value="C:mitochondrial small ribosomal subunit"/>
    <property type="evidence" value="ECO:0007669"/>
    <property type="project" value="UniProtKB-ARBA"/>
</dbReference>
<accession>A0A6A6GMY4</accession>
<feature type="domain" description="S5 DRBM" evidence="11">
    <location>
        <begin position="255"/>
        <end position="318"/>
    </location>
</feature>
<evidence type="ECO:0000256" key="3">
    <source>
        <dbReference type="ARBA" id="ARBA00022980"/>
    </source>
</evidence>
<reference evidence="13" key="1">
    <citation type="journal article" date="2020" name="Stud. Mycol.">
        <title>101 Dothideomycetes genomes: A test case for predicting lifestyles and emergence of pathogens.</title>
        <authorList>
            <person name="Haridas S."/>
            <person name="Albert R."/>
            <person name="Binder M."/>
            <person name="Bloem J."/>
            <person name="LaButti K."/>
            <person name="Salamov A."/>
            <person name="Andreopoulos B."/>
            <person name="Baker S."/>
            <person name="Barry K."/>
            <person name="Bills G."/>
            <person name="Bluhm B."/>
            <person name="Cannon C."/>
            <person name="Castanera R."/>
            <person name="Culley D."/>
            <person name="Daum C."/>
            <person name="Ezra D."/>
            <person name="Gonzalez J."/>
            <person name="Henrissat B."/>
            <person name="Kuo A."/>
            <person name="Liang C."/>
            <person name="Lipzen A."/>
            <person name="Lutzoni F."/>
            <person name="Magnuson J."/>
            <person name="Mondo S."/>
            <person name="Nolan M."/>
            <person name="Ohm R."/>
            <person name="Pangilinan J."/>
            <person name="Park H.-J."/>
            <person name="Ramirez L."/>
            <person name="Alfaro M."/>
            <person name="Sun H."/>
            <person name="Tritt A."/>
            <person name="Yoshinaga Y."/>
            <person name="Zwiers L.-H."/>
            <person name="Turgeon B."/>
            <person name="Goodwin S."/>
            <person name="Spatafora J."/>
            <person name="Crous P."/>
            <person name="Grigoriev I."/>
        </authorList>
    </citation>
    <scope>NUCLEOTIDE SEQUENCE [LARGE SCALE GENOMIC DNA]</scope>
    <source>
        <strain evidence="13">CECT 20119</strain>
    </source>
</reference>
<dbReference type="Pfam" id="PF00333">
    <property type="entry name" value="Ribosomal_S5"/>
    <property type="match status" value="1"/>
</dbReference>
<gene>
    <name evidence="12" type="ORF">BDZ85DRAFT_190730</name>
</gene>
<evidence type="ECO:0000256" key="7">
    <source>
        <dbReference type="ARBA" id="ARBA00039335"/>
    </source>
</evidence>
<proteinExistence type="inferred from homology"/>
<evidence type="ECO:0000256" key="6">
    <source>
        <dbReference type="ARBA" id="ARBA00037226"/>
    </source>
</evidence>
<dbReference type="AlphaFoldDB" id="A0A6A6GMY4"/>
<name>A0A6A6GMY4_9PEZI</name>
<dbReference type="InterPro" id="IPR013810">
    <property type="entry name" value="Ribosomal_uS5_N"/>
</dbReference>
<dbReference type="Gene3D" id="3.30.160.20">
    <property type="match status" value="1"/>
</dbReference>
<dbReference type="EMBL" id="ML992502">
    <property type="protein sequence ID" value="KAF2227134.1"/>
    <property type="molecule type" value="Genomic_DNA"/>
</dbReference>
<organism evidence="12 13">
    <name type="scientific">Elsinoe ampelina</name>
    <dbReference type="NCBI Taxonomy" id="302913"/>
    <lineage>
        <taxon>Eukaryota</taxon>
        <taxon>Fungi</taxon>
        <taxon>Dikarya</taxon>
        <taxon>Ascomycota</taxon>
        <taxon>Pezizomycotina</taxon>
        <taxon>Dothideomycetes</taxon>
        <taxon>Dothideomycetidae</taxon>
        <taxon>Myriangiales</taxon>
        <taxon>Elsinoaceae</taxon>
        <taxon>Elsinoe</taxon>
    </lineage>
</organism>
<dbReference type="PANTHER" id="PTHR48277:SF1">
    <property type="entry name" value="MITOCHONDRIAL RIBOSOMAL PROTEIN S5"/>
    <property type="match status" value="1"/>
</dbReference>
<evidence type="ECO:0000256" key="8">
    <source>
        <dbReference type="PROSITE-ProRule" id="PRU00268"/>
    </source>
</evidence>
<evidence type="ECO:0000256" key="9">
    <source>
        <dbReference type="RuleBase" id="RU003823"/>
    </source>
</evidence>
<evidence type="ECO:0000313" key="13">
    <source>
        <dbReference type="Proteomes" id="UP000799538"/>
    </source>
</evidence>
<dbReference type="InterPro" id="IPR005324">
    <property type="entry name" value="Ribosomal_uS5_C"/>
</dbReference>
<dbReference type="SUPFAM" id="SSF54211">
    <property type="entry name" value="Ribosomal protein S5 domain 2-like"/>
    <property type="match status" value="1"/>
</dbReference>
<evidence type="ECO:0000256" key="2">
    <source>
        <dbReference type="ARBA" id="ARBA00008945"/>
    </source>
</evidence>
<keyword evidence="3 8" id="KW-0689">Ribosomal protein</keyword>
<keyword evidence="13" id="KW-1185">Reference proteome</keyword>
<dbReference type="GO" id="GO:0006412">
    <property type="term" value="P:translation"/>
    <property type="evidence" value="ECO:0007669"/>
    <property type="project" value="InterPro"/>
</dbReference>
<dbReference type="SUPFAM" id="SSF54768">
    <property type="entry name" value="dsRNA-binding domain-like"/>
    <property type="match status" value="1"/>
</dbReference>
<dbReference type="FunFam" id="3.30.160.20:FF:000022">
    <property type="entry name" value="28S ribosomal protein S5, mitochondrial"/>
    <property type="match status" value="1"/>
</dbReference>
<protein>
    <recommendedName>
        <fullName evidence="7">Small ribosomal subunit protein uS5m</fullName>
    </recommendedName>
</protein>
<sequence length="419" mass="46811">MSGVASTKCLFCRLAPSVPKGSSIPPRRQFHSTPSNQARRKPNFASVRAVDLDRVKVSQALDSATNFFKPYTPREKQLLALKYTPEQVAALEAAEASINPEDIAAQGRMRDDAMRIEYKDDFSRILPLIDHPVRAPDEDIDPGIRPLTEQETAARFADWFEAVAQRQEDKVEAEDELVTETQSLLRDVKAGAELGIHPADGLTPQERLLNQSDVLADELPRLEDPRIITDNESEDPHMERLILQTGLEDEVIQNIRTKILVQHRVVNQTRMGKIQSMYFLCIAGDGEGMLGVGEGKSTEADEAARKSKLNAIRNMKPIPRYENRTIFGEVEGKVGASIVKLSARHPGFGNRCQSLIFEMARAAGLRDLSARCLRSRNKMNVVKATYAALMSQRDPEEVAMARGRKLVDVRKVYYEGMTA</sequence>
<evidence type="ECO:0000256" key="5">
    <source>
        <dbReference type="ARBA" id="ARBA00023274"/>
    </source>
</evidence>
<evidence type="ECO:0000256" key="4">
    <source>
        <dbReference type="ARBA" id="ARBA00023128"/>
    </source>
</evidence>
<keyword evidence="5 8" id="KW-0687">Ribonucleoprotein</keyword>
<dbReference type="GO" id="GO:0003723">
    <property type="term" value="F:RNA binding"/>
    <property type="evidence" value="ECO:0007669"/>
    <property type="project" value="InterPro"/>
</dbReference>
<dbReference type="Pfam" id="PF03719">
    <property type="entry name" value="Ribosomal_S5_C"/>
    <property type="match status" value="1"/>
</dbReference>
<comment type="similarity">
    <text evidence="2 9">Belongs to the universal ribosomal protein uS5 family.</text>
</comment>
<dbReference type="Proteomes" id="UP000799538">
    <property type="component" value="Unassembled WGS sequence"/>
</dbReference>
<evidence type="ECO:0000256" key="1">
    <source>
        <dbReference type="ARBA" id="ARBA00004173"/>
    </source>
</evidence>
<dbReference type="InterPro" id="IPR020568">
    <property type="entry name" value="Ribosomal_Su5_D2-typ_SF"/>
</dbReference>
<evidence type="ECO:0000313" key="12">
    <source>
        <dbReference type="EMBL" id="KAF2227134.1"/>
    </source>
</evidence>
<dbReference type="PANTHER" id="PTHR48277">
    <property type="entry name" value="MITOCHONDRIAL RIBOSOMAL PROTEIN S5"/>
    <property type="match status" value="1"/>
</dbReference>
<dbReference type="InterPro" id="IPR014721">
    <property type="entry name" value="Ribsml_uS5_D2-typ_fold_subgr"/>
</dbReference>
<dbReference type="InterPro" id="IPR000851">
    <property type="entry name" value="Ribosomal_uS5"/>
</dbReference>
<comment type="subcellular location">
    <subcellularLocation>
        <location evidence="1">Mitochondrion</location>
    </subcellularLocation>
</comment>
<evidence type="ECO:0000256" key="10">
    <source>
        <dbReference type="SAM" id="MobiDB-lite"/>
    </source>
</evidence>